<evidence type="ECO:0000313" key="5">
    <source>
        <dbReference type="EnsemblMetazoa" id="PPA38429.1"/>
    </source>
</evidence>
<organism evidence="5 6">
    <name type="scientific">Pristionchus pacificus</name>
    <name type="common">Parasitic nematode worm</name>
    <dbReference type="NCBI Taxonomy" id="54126"/>
    <lineage>
        <taxon>Eukaryota</taxon>
        <taxon>Metazoa</taxon>
        <taxon>Ecdysozoa</taxon>
        <taxon>Nematoda</taxon>
        <taxon>Chromadorea</taxon>
        <taxon>Rhabditida</taxon>
        <taxon>Rhabditina</taxon>
        <taxon>Diplogasteromorpha</taxon>
        <taxon>Diplogasteroidea</taxon>
        <taxon>Neodiplogasteridae</taxon>
        <taxon>Pristionchus</taxon>
    </lineage>
</organism>
<dbReference type="PROSITE" id="PS00141">
    <property type="entry name" value="ASP_PROTEASE"/>
    <property type="match status" value="1"/>
</dbReference>
<evidence type="ECO:0000256" key="3">
    <source>
        <dbReference type="ARBA" id="ARBA00022750"/>
    </source>
</evidence>
<reference evidence="6" key="1">
    <citation type="journal article" date="2008" name="Nat. Genet.">
        <title>The Pristionchus pacificus genome provides a unique perspective on nematode lifestyle and parasitism.</title>
        <authorList>
            <person name="Dieterich C."/>
            <person name="Clifton S.W."/>
            <person name="Schuster L.N."/>
            <person name="Chinwalla A."/>
            <person name="Delehaunty K."/>
            <person name="Dinkelacker I."/>
            <person name="Fulton L."/>
            <person name="Fulton R."/>
            <person name="Godfrey J."/>
            <person name="Minx P."/>
            <person name="Mitreva M."/>
            <person name="Roeseler W."/>
            <person name="Tian H."/>
            <person name="Witte H."/>
            <person name="Yang S.P."/>
            <person name="Wilson R.K."/>
            <person name="Sommer R.J."/>
        </authorList>
    </citation>
    <scope>NUCLEOTIDE SEQUENCE [LARGE SCALE GENOMIC DNA]</scope>
    <source>
        <strain evidence="6">PS312</strain>
    </source>
</reference>
<dbReference type="Proteomes" id="UP000005239">
    <property type="component" value="Unassembled WGS sequence"/>
</dbReference>
<gene>
    <name evidence="5" type="primary">WBGene00276798</name>
</gene>
<dbReference type="OrthoDB" id="1047367at2759"/>
<evidence type="ECO:0000313" key="6">
    <source>
        <dbReference type="Proteomes" id="UP000005239"/>
    </source>
</evidence>
<dbReference type="InterPro" id="IPR001969">
    <property type="entry name" value="Aspartic_peptidase_AS"/>
</dbReference>
<dbReference type="SUPFAM" id="SSF50630">
    <property type="entry name" value="Acid proteases"/>
    <property type="match status" value="1"/>
</dbReference>
<comment type="similarity">
    <text evidence="1">Belongs to the DDI1 family.</text>
</comment>
<dbReference type="PANTHER" id="PTHR12917:SF1">
    <property type="entry name" value="AT13091P"/>
    <property type="match status" value="1"/>
</dbReference>
<sequence>MRLVIEVEKNTYPIECAHESPIALLLAGLPINNWPDFGTIVACKNLEWRLSKADLSLFTLQTIGAEDGDLISFEKTNYEETHFELPPLGDRMNNLIRSIVVTRNPQEKLLETLKAAKCRDDFVKLKNDKIYMAHTTFAAPAILRYVLSHPDDLGGFMLVYQKWAAQQHHKMQSLDERLEYTMTHTPELLTPPSTLYIRGLINGHEVAAMIDTGAQTTVMHSSLAQKLGLMEFIDHRMGIAAVMGVGGKTRPLGKVFGIDYQLCLGSIAVSAIILPSDGTMSNHFILGLDVMLCHGCVIDLPNRRLTFSGHHEPILSVEECNKIDKAKHGSLH</sequence>
<accession>A0A2A6CEY1</accession>
<evidence type="ECO:0000256" key="1">
    <source>
        <dbReference type="ARBA" id="ARBA00009136"/>
    </source>
</evidence>
<keyword evidence="3" id="KW-0064">Aspartyl protease</keyword>
<dbReference type="AlphaFoldDB" id="A0A2A6CEY1"/>
<dbReference type="InterPro" id="IPR021109">
    <property type="entry name" value="Peptidase_aspartic_dom_sf"/>
</dbReference>
<dbReference type="GO" id="GO:0004190">
    <property type="term" value="F:aspartic-type endopeptidase activity"/>
    <property type="evidence" value="ECO:0007669"/>
    <property type="project" value="UniProtKB-KW"/>
</dbReference>
<evidence type="ECO:0000256" key="4">
    <source>
        <dbReference type="ARBA" id="ARBA00022801"/>
    </source>
</evidence>
<keyword evidence="4" id="KW-0378">Hydrolase</keyword>
<reference evidence="5" key="2">
    <citation type="submission" date="2022-06" db="UniProtKB">
        <authorList>
            <consortium name="EnsemblMetazoa"/>
        </authorList>
    </citation>
    <scope>IDENTIFICATION</scope>
    <source>
        <strain evidence="5">PS312</strain>
    </source>
</reference>
<dbReference type="PANTHER" id="PTHR12917">
    <property type="entry name" value="ASPARTYL PROTEASE DDI-RELATED"/>
    <property type="match status" value="1"/>
</dbReference>
<dbReference type="InterPro" id="IPR001995">
    <property type="entry name" value="Peptidase_A2_cat"/>
</dbReference>
<name>A0A2A6CEY1_PRIPA</name>
<evidence type="ECO:0000256" key="2">
    <source>
        <dbReference type="ARBA" id="ARBA00022670"/>
    </source>
</evidence>
<dbReference type="Pfam" id="PF09668">
    <property type="entry name" value="Asp_protease"/>
    <property type="match status" value="1"/>
</dbReference>
<dbReference type="EnsemblMetazoa" id="PPA38429.1">
    <property type="protein sequence ID" value="PPA38429.1"/>
    <property type="gene ID" value="WBGene00276798"/>
</dbReference>
<dbReference type="GO" id="GO:0006508">
    <property type="term" value="P:proteolysis"/>
    <property type="evidence" value="ECO:0007669"/>
    <property type="project" value="UniProtKB-KW"/>
</dbReference>
<dbReference type="InterPro" id="IPR019103">
    <property type="entry name" value="Peptidase_aspartic_DDI1-type"/>
</dbReference>
<dbReference type="PROSITE" id="PS50175">
    <property type="entry name" value="ASP_PROT_RETROV"/>
    <property type="match status" value="1"/>
</dbReference>
<dbReference type="Gene3D" id="2.40.70.10">
    <property type="entry name" value="Acid Proteases"/>
    <property type="match status" value="1"/>
</dbReference>
<proteinExistence type="inferred from homology"/>
<protein>
    <submittedName>
        <fullName evidence="5">Peptidase A2 domain-containing protein</fullName>
    </submittedName>
</protein>
<keyword evidence="6" id="KW-1185">Reference proteome</keyword>
<accession>A0A8R1UQW1</accession>
<keyword evidence="2" id="KW-0645">Protease</keyword>